<dbReference type="Pfam" id="PF01061">
    <property type="entry name" value="ABC2_membrane"/>
    <property type="match status" value="1"/>
</dbReference>
<dbReference type="GO" id="GO:0043190">
    <property type="term" value="C:ATP-binding cassette (ABC) transporter complex"/>
    <property type="evidence" value="ECO:0007669"/>
    <property type="project" value="InterPro"/>
</dbReference>
<evidence type="ECO:0000256" key="2">
    <source>
        <dbReference type="ARBA" id="ARBA00022692"/>
    </source>
</evidence>
<proteinExistence type="predicted"/>
<organism evidence="7">
    <name type="scientific">metagenome</name>
    <dbReference type="NCBI Taxonomy" id="256318"/>
    <lineage>
        <taxon>unclassified sequences</taxon>
        <taxon>metagenomes</taxon>
    </lineage>
</organism>
<keyword evidence="2 5" id="KW-0812">Transmembrane</keyword>
<keyword evidence="4 5" id="KW-0472">Membrane</keyword>
<dbReference type="PRINTS" id="PR00164">
    <property type="entry name" value="ABC2TRNSPORT"/>
</dbReference>
<feature type="transmembrane region" description="Helical" evidence="5">
    <location>
        <begin position="108"/>
        <end position="135"/>
    </location>
</feature>
<dbReference type="InterPro" id="IPR047817">
    <property type="entry name" value="ABC2_TM_bact-type"/>
</dbReference>
<dbReference type="InterPro" id="IPR013525">
    <property type="entry name" value="ABC2_TM"/>
</dbReference>
<dbReference type="InterPro" id="IPR051784">
    <property type="entry name" value="Nod_factor_ABC_transporter"/>
</dbReference>
<evidence type="ECO:0000256" key="4">
    <source>
        <dbReference type="ARBA" id="ARBA00023136"/>
    </source>
</evidence>
<protein>
    <submittedName>
        <fullName evidence="7">Transport permease protein</fullName>
    </submittedName>
</protein>
<gene>
    <name evidence="7" type="ORF">DF3PB_1520003</name>
</gene>
<accession>A0A380TAP2</accession>
<dbReference type="PANTHER" id="PTHR43229:SF6">
    <property type="entry name" value="ABC-TYPE MULTIDRUG TRANSPORT SYSTEM, PERMEASE COMPONENT"/>
    <property type="match status" value="1"/>
</dbReference>
<dbReference type="AlphaFoldDB" id="A0A380TAP2"/>
<feature type="transmembrane region" description="Helical" evidence="5">
    <location>
        <begin position="232"/>
        <end position="252"/>
    </location>
</feature>
<sequence length="269" mass="29863">MHGRDLFSFRRVGAFLLRHLYVLKRSWPRLLELAYWPFVQMILWGFITTFLVQNSNWVAQASGVLISAVLLWDVLFRANLGVSVTFLEEMWARNLGQLFVSPLRAYELVAALWLMSCIRTVISVLPAAFLAVPLFGVSVFALGPVLAALFANLLLFGCSVGLAIAALVLRFGLGAESLAWVAVFALAPLSGVYYPVSVLPDWLMPIALALPSVHVFEGMRAVLFENAQRWDLAGLAFALNLVYGLASTLFFLRMVRVARMRGLLLQQGE</sequence>
<evidence type="ECO:0000259" key="6">
    <source>
        <dbReference type="PROSITE" id="PS51012"/>
    </source>
</evidence>
<dbReference type="GO" id="GO:0140359">
    <property type="term" value="F:ABC-type transporter activity"/>
    <property type="evidence" value="ECO:0007669"/>
    <property type="project" value="InterPro"/>
</dbReference>
<dbReference type="InterPro" id="IPR000412">
    <property type="entry name" value="ABC_2_transport"/>
</dbReference>
<evidence type="ECO:0000256" key="5">
    <source>
        <dbReference type="SAM" id="Phobius"/>
    </source>
</evidence>
<name>A0A380TAP2_9ZZZZ</name>
<feature type="domain" description="ABC transmembrane type-2" evidence="6">
    <location>
        <begin position="28"/>
        <end position="260"/>
    </location>
</feature>
<evidence type="ECO:0000256" key="3">
    <source>
        <dbReference type="ARBA" id="ARBA00022989"/>
    </source>
</evidence>
<evidence type="ECO:0000256" key="1">
    <source>
        <dbReference type="ARBA" id="ARBA00004141"/>
    </source>
</evidence>
<feature type="transmembrane region" description="Helical" evidence="5">
    <location>
        <begin position="141"/>
        <end position="169"/>
    </location>
</feature>
<feature type="transmembrane region" description="Helical" evidence="5">
    <location>
        <begin position="33"/>
        <end position="52"/>
    </location>
</feature>
<dbReference type="EMBL" id="UIDG01000060">
    <property type="protein sequence ID" value="SUS04856.1"/>
    <property type="molecule type" value="Genomic_DNA"/>
</dbReference>
<comment type="subcellular location">
    <subcellularLocation>
        <location evidence="1">Membrane</location>
        <topology evidence="1">Multi-pass membrane protein</topology>
    </subcellularLocation>
</comment>
<dbReference type="PROSITE" id="PS51012">
    <property type="entry name" value="ABC_TM2"/>
    <property type="match status" value="1"/>
</dbReference>
<reference evidence="7" key="1">
    <citation type="submission" date="2018-07" db="EMBL/GenBank/DDBJ databases">
        <authorList>
            <person name="Quirk P.G."/>
            <person name="Krulwich T.A."/>
        </authorList>
    </citation>
    <scope>NUCLEOTIDE SEQUENCE</scope>
</reference>
<keyword evidence="3 5" id="KW-1133">Transmembrane helix</keyword>
<feature type="transmembrane region" description="Helical" evidence="5">
    <location>
        <begin position="64"/>
        <end position="87"/>
    </location>
</feature>
<evidence type="ECO:0000313" key="7">
    <source>
        <dbReference type="EMBL" id="SUS04856.1"/>
    </source>
</evidence>
<feature type="transmembrane region" description="Helical" evidence="5">
    <location>
        <begin position="178"/>
        <end position="196"/>
    </location>
</feature>
<dbReference type="PANTHER" id="PTHR43229">
    <property type="entry name" value="NODULATION PROTEIN J"/>
    <property type="match status" value="1"/>
</dbReference>